<reference evidence="2" key="1">
    <citation type="submission" date="2017-12" db="EMBL/GenBank/DDBJ databases">
        <title>Gene loss provides genomic basis for host adaptation in cereal stripe rust fungi.</title>
        <authorList>
            <person name="Xia C."/>
        </authorList>
    </citation>
    <scope>NUCLEOTIDE SEQUENCE [LARGE SCALE GENOMIC DNA]</scope>
    <source>
        <strain evidence="2">93-210</strain>
    </source>
</reference>
<feature type="transmembrane region" description="Helical" evidence="1">
    <location>
        <begin position="253"/>
        <end position="273"/>
    </location>
</feature>
<evidence type="ECO:0000256" key="1">
    <source>
        <dbReference type="SAM" id="Phobius"/>
    </source>
</evidence>
<feature type="transmembrane region" description="Helical" evidence="1">
    <location>
        <begin position="116"/>
        <end position="141"/>
    </location>
</feature>
<protein>
    <submittedName>
        <fullName evidence="2">Uncharacterized protein</fullName>
    </submittedName>
</protein>
<name>A0A2S4UT65_9BASI</name>
<keyword evidence="1" id="KW-0472">Membrane</keyword>
<feature type="transmembrane region" description="Helical" evidence="1">
    <location>
        <begin position="168"/>
        <end position="188"/>
    </location>
</feature>
<sequence>MSDHKFFYYLAYLIAAPISALIIGVCLNHAYGSGHVSANFRWGNNAVAFLALSFIVIVFRENYAGIMPLEGHKDVLRISERPSAAQVLTPANVGSVQFLIQVYHIQQLFKGFGKTVWTIGSLVICGINFLTSWGCTVTILIKLSNPSVKVIDLSKSDLPTFQLDSQILTAWLATCLLTELVIVGGNLYSRRGEYFLEDKPIRFLRYDHLLTKIGVVALQTSAFNALIILTASIIFLVNLLIGDNPSPATTGCFILLNLMRVPVGYASLVFSLVRERNLSLNAIQQSLIASPNGSLKDYSVEDGKGNPLTNQVTVHTVTSQVFEN</sequence>
<dbReference type="EMBL" id="PKSL01000181">
    <property type="protein sequence ID" value="POW00315.1"/>
    <property type="molecule type" value="Genomic_DNA"/>
</dbReference>
<dbReference type="Proteomes" id="UP000239156">
    <property type="component" value="Unassembled WGS sequence"/>
</dbReference>
<evidence type="ECO:0000313" key="2">
    <source>
        <dbReference type="EMBL" id="POW00315.1"/>
    </source>
</evidence>
<keyword evidence="1" id="KW-0812">Transmembrane</keyword>
<accession>A0A2S4UT65</accession>
<feature type="transmembrane region" description="Helical" evidence="1">
    <location>
        <begin position="7"/>
        <end position="30"/>
    </location>
</feature>
<keyword evidence="1" id="KW-1133">Transmembrane helix</keyword>
<dbReference type="AlphaFoldDB" id="A0A2S4UT65"/>
<gene>
    <name evidence="2" type="ORF">PSTT_13202</name>
</gene>
<proteinExistence type="predicted"/>
<feature type="transmembrane region" description="Helical" evidence="1">
    <location>
        <begin position="42"/>
        <end position="59"/>
    </location>
</feature>
<dbReference type="VEuPathDB" id="FungiDB:PSHT_04490"/>
<evidence type="ECO:0000313" key="3">
    <source>
        <dbReference type="Proteomes" id="UP000239156"/>
    </source>
</evidence>
<organism evidence="2 3">
    <name type="scientific">Puccinia striiformis</name>
    <dbReference type="NCBI Taxonomy" id="27350"/>
    <lineage>
        <taxon>Eukaryota</taxon>
        <taxon>Fungi</taxon>
        <taxon>Dikarya</taxon>
        <taxon>Basidiomycota</taxon>
        <taxon>Pucciniomycotina</taxon>
        <taxon>Pucciniomycetes</taxon>
        <taxon>Pucciniales</taxon>
        <taxon>Pucciniaceae</taxon>
        <taxon>Puccinia</taxon>
    </lineage>
</organism>
<keyword evidence="3" id="KW-1185">Reference proteome</keyword>
<comment type="caution">
    <text evidence="2">The sequence shown here is derived from an EMBL/GenBank/DDBJ whole genome shotgun (WGS) entry which is preliminary data.</text>
</comment>
<dbReference type="VEuPathDB" id="FungiDB:PSTT_13202"/>
<feature type="transmembrane region" description="Helical" evidence="1">
    <location>
        <begin position="209"/>
        <end position="241"/>
    </location>
</feature>